<feature type="compositionally biased region" description="Acidic residues" evidence="1">
    <location>
        <begin position="1"/>
        <end position="19"/>
    </location>
</feature>
<evidence type="ECO:0000256" key="1">
    <source>
        <dbReference type="SAM" id="MobiDB-lite"/>
    </source>
</evidence>
<comment type="caution">
    <text evidence="2">The sequence shown here is derived from an EMBL/GenBank/DDBJ whole genome shotgun (WGS) entry which is preliminary data.</text>
</comment>
<dbReference type="EMBL" id="LAZR01050101">
    <property type="protein sequence ID" value="KKK88119.1"/>
    <property type="molecule type" value="Genomic_DNA"/>
</dbReference>
<name>A0A0F9BBU1_9ZZZZ</name>
<sequence length="26" mass="2955">RGAAGPEDEEQEEFEDSTEEDKGVWD</sequence>
<organism evidence="2">
    <name type="scientific">marine sediment metagenome</name>
    <dbReference type="NCBI Taxonomy" id="412755"/>
    <lineage>
        <taxon>unclassified sequences</taxon>
        <taxon>metagenomes</taxon>
        <taxon>ecological metagenomes</taxon>
    </lineage>
</organism>
<protein>
    <submittedName>
        <fullName evidence="2">Uncharacterized protein</fullName>
    </submittedName>
</protein>
<dbReference type="AlphaFoldDB" id="A0A0F9BBU1"/>
<accession>A0A0F9BBU1</accession>
<reference evidence="2" key="1">
    <citation type="journal article" date="2015" name="Nature">
        <title>Complex archaea that bridge the gap between prokaryotes and eukaryotes.</title>
        <authorList>
            <person name="Spang A."/>
            <person name="Saw J.H."/>
            <person name="Jorgensen S.L."/>
            <person name="Zaremba-Niedzwiedzka K."/>
            <person name="Martijn J."/>
            <person name="Lind A.E."/>
            <person name="van Eijk R."/>
            <person name="Schleper C."/>
            <person name="Guy L."/>
            <person name="Ettema T.J."/>
        </authorList>
    </citation>
    <scope>NUCLEOTIDE SEQUENCE</scope>
</reference>
<feature type="non-terminal residue" evidence="2">
    <location>
        <position position="1"/>
    </location>
</feature>
<gene>
    <name evidence="2" type="ORF">LCGC14_2746410</name>
</gene>
<proteinExistence type="predicted"/>
<evidence type="ECO:0000313" key="2">
    <source>
        <dbReference type="EMBL" id="KKK88119.1"/>
    </source>
</evidence>
<feature type="region of interest" description="Disordered" evidence="1">
    <location>
        <begin position="1"/>
        <end position="26"/>
    </location>
</feature>